<organism evidence="3 4">
    <name type="scientific">Frigidibacter mobilis</name>
    <dbReference type="NCBI Taxonomy" id="1335048"/>
    <lineage>
        <taxon>Bacteria</taxon>
        <taxon>Pseudomonadati</taxon>
        <taxon>Pseudomonadota</taxon>
        <taxon>Alphaproteobacteria</taxon>
        <taxon>Rhodobacterales</taxon>
        <taxon>Paracoccaceae</taxon>
        <taxon>Frigidibacter</taxon>
    </lineage>
</organism>
<dbReference type="PIRSF" id="PIRSF003230">
    <property type="entry name" value="YbgC"/>
    <property type="match status" value="1"/>
</dbReference>
<dbReference type="NCBIfam" id="TIGR02799">
    <property type="entry name" value="thio_ybgC"/>
    <property type="match status" value="1"/>
</dbReference>
<dbReference type="PANTHER" id="PTHR31793:SF37">
    <property type="entry name" value="ACYL-COA THIOESTER HYDROLASE YBGC"/>
    <property type="match status" value="1"/>
</dbReference>
<protein>
    <submittedName>
        <fullName evidence="3">Tol-Pal system-associated acyl-CoA thioesterase</fullName>
    </submittedName>
</protein>
<dbReference type="FunFam" id="3.10.129.10:FF:000004">
    <property type="entry name" value="Tol-pal system-associated acyl-CoA thioesterase"/>
    <property type="match status" value="1"/>
</dbReference>
<dbReference type="InterPro" id="IPR014166">
    <property type="entry name" value="Tol-Pal_acyl-CoA_thioesterase"/>
</dbReference>
<dbReference type="Gene3D" id="3.10.129.10">
    <property type="entry name" value="Hotdog Thioesterase"/>
    <property type="match status" value="1"/>
</dbReference>
<dbReference type="AlphaFoldDB" id="A0A159Z885"/>
<reference evidence="3 4" key="1">
    <citation type="submission" date="2015-09" db="EMBL/GenBank/DDBJ databases">
        <title>Complete genome sequence of Defluviimonas alba cai42t isolated from an oilfield in Xinjiang.</title>
        <authorList>
            <person name="Geng S."/>
            <person name="Pan X."/>
            <person name="Wu X."/>
        </authorList>
    </citation>
    <scope>NUCLEOTIDE SEQUENCE [LARGE SCALE GENOMIC DNA]</scope>
    <source>
        <strain evidence="4">cai42</strain>
    </source>
</reference>
<comment type="similarity">
    <text evidence="1">Belongs to the 4-hydroxybenzoyl-CoA thioesterase family.</text>
</comment>
<dbReference type="Proteomes" id="UP000076128">
    <property type="component" value="Chromosome"/>
</dbReference>
<dbReference type="Pfam" id="PF13279">
    <property type="entry name" value="4HBT_2"/>
    <property type="match status" value="1"/>
</dbReference>
<dbReference type="STRING" id="1335048.AKL17_3560"/>
<dbReference type="KEGG" id="daa:AKL17_3560"/>
<sequence>MTHQFGLRVYYEDTDLAGIVYYANYLKFIERGRSEWVRSLGMDQARLKAETGIVFAVRRVEADYLRPARYDDELVVETRLAGSSAARIVLDQAVTRGGEVLFLAQVVLVCIAADGRPARIPAELRRKLAPAAL</sequence>
<dbReference type="OrthoDB" id="9808429at2"/>
<keyword evidence="4" id="KW-1185">Reference proteome</keyword>
<evidence type="ECO:0000313" key="3">
    <source>
        <dbReference type="EMBL" id="AMY70784.1"/>
    </source>
</evidence>
<accession>A0A159Z885</accession>
<dbReference type="SUPFAM" id="SSF54637">
    <property type="entry name" value="Thioesterase/thiol ester dehydrase-isomerase"/>
    <property type="match status" value="1"/>
</dbReference>
<dbReference type="NCBIfam" id="TIGR00051">
    <property type="entry name" value="YbgC/FadM family acyl-CoA thioesterase"/>
    <property type="match status" value="1"/>
</dbReference>
<dbReference type="EMBL" id="CP012661">
    <property type="protein sequence ID" value="AMY70784.1"/>
    <property type="molecule type" value="Genomic_DNA"/>
</dbReference>
<evidence type="ECO:0000313" key="4">
    <source>
        <dbReference type="Proteomes" id="UP000076128"/>
    </source>
</evidence>
<dbReference type="InterPro" id="IPR050563">
    <property type="entry name" value="4-hydroxybenzoyl-CoA_TE"/>
</dbReference>
<dbReference type="InterPro" id="IPR029069">
    <property type="entry name" value="HotDog_dom_sf"/>
</dbReference>
<dbReference type="CDD" id="cd00586">
    <property type="entry name" value="4HBT"/>
    <property type="match status" value="1"/>
</dbReference>
<dbReference type="InterPro" id="IPR006684">
    <property type="entry name" value="YbgC/YbaW"/>
</dbReference>
<proteinExistence type="inferred from homology"/>
<dbReference type="PANTHER" id="PTHR31793">
    <property type="entry name" value="4-HYDROXYBENZOYL-COA THIOESTERASE FAMILY MEMBER"/>
    <property type="match status" value="1"/>
</dbReference>
<dbReference type="PATRIC" id="fig|1335048.3.peg.3691"/>
<dbReference type="RefSeq" id="WP_066815377.1">
    <property type="nucleotide sequence ID" value="NZ_CP012661.1"/>
</dbReference>
<dbReference type="GO" id="GO:0047617">
    <property type="term" value="F:fatty acyl-CoA hydrolase activity"/>
    <property type="evidence" value="ECO:0007669"/>
    <property type="project" value="TreeGrafter"/>
</dbReference>
<evidence type="ECO:0000256" key="1">
    <source>
        <dbReference type="ARBA" id="ARBA00005953"/>
    </source>
</evidence>
<gene>
    <name evidence="3" type="ORF">AKL17_3560</name>
</gene>
<keyword evidence="2" id="KW-0378">Hydrolase</keyword>
<name>A0A159Z885_9RHOB</name>
<evidence type="ECO:0000256" key="2">
    <source>
        <dbReference type="ARBA" id="ARBA00022801"/>
    </source>
</evidence>